<keyword evidence="4" id="KW-1185">Reference proteome</keyword>
<feature type="compositionally biased region" description="Basic residues" evidence="1">
    <location>
        <begin position="250"/>
        <end position="260"/>
    </location>
</feature>
<protein>
    <submittedName>
        <fullName evidence="3">Pr6Pr family membrane protein</fullName>
    </submittedName>
</protein>
<keyword evidence="2" id="KW-0472">Membrane</keyword>
<evidence type="ECO:0000256" key="1">
    <source>
        <dbReference type="SAM" id="MobiDB-lite"/>
    </source>
</evidence>
<reference evidence="3" key="1">
    <citation type="submission" date="2022-08" db="EMBL/GenBank/DDBJ databases">
        <authorList>
            <person name="Deng Y."/>
            <person name="Han X.-F."/>
            <person name="Zhang Y.-Q."/>
        </authorList>
    </citation>
    <scope>NUCLEOTIDE SEQUENCE</scope>
    <source>
        <strain evidence="3">CPCC 203386</strain>
    </source>
</reference>
<feature type="transmembrane region" description="Helical" evidence="2">
    <location>
        <begin position="43"/>
        <end position="67"/>
    </location>
</feature>
<dbReference type="Proteomes" id="UP001165586">
    <property type="component" value="Unassembled WGS sequence"/>
</dbReference>
<dbReference type="InterPro" id="IPR049713">
    <property type="entry name" value="Pr6Pr-like"/>
</dbReference>
<organism evidence="3 4">
    <name type="scientific">Herbiconiux daphne</name>
    <dbReference type="NCBI Taxonomy" id="2970914"/>
    <lineage>
        <taxon>Bacteria</taxon>
        <taxon>Bacillati</taxon>
        <taxon>Actinomycetota</taxon>
        <taxon>Actinomycetes</taxon>
        <taxon>Micrococcales</taxon>
        <taxon>Microbacteriaceae</taxon>
        <taxon>Herbiconiux</taxon>
    </lineage>
</organism>
<accession>A0ABT2H0T6</accession>
<dbReference type="RefSeq" id="WP_259538363.1">
    <property type="nucleotide sequence ID" value="NZ_JANLCJ010000002.1"/>
</dbReference>
<name>A0ABT2H0T6_9MICO</name>
<comment type="caution">
    <text evidence="3">The sequence shown here is derived from an EMBL/GenBank/DDBJ whole genome shotgun (WGS) entry which is preliminary data.</text>
</comment>
<feature type="transmembrane region" description="Helical" evidence="2">
    <location>
        <begin position="143"/>
        <end position="163"/>
    </location>
</feature>
<sequence length="268" mass="29502">MIGARVRRAFGILRLVVAAVGIVALVFDFDYVLGFSTFSTINYFSYFTFQSNLLNVITLGASGALLLRGHTVGRALVSARAMVTTYVIVSGVVFGLIVSQAGSHHYRIDVPWSSQVLHFWLPSYVLIDWIIGVGRRRLRWRTVWIVLIFPVVWGIFTLIRGQAVRWYPYFFLDPDQVSGPGEFALYCGIAIGLFAGIMAGLVALSRLRPLLPRGAAADPGLREDGRLREDGGLRESASGSAAGSGSAKRWWSRATRRRTARANAAPPR</sequence>
<feature type="compositionally biased region" description="Low complexity" evidence="1">
    <location>
        <begin position="236"/>
        <end position="249"/>
    </location>
</feature>
<feature type="compositionally biased region" description="Basic and acidic residues" evidence="1">
    <location>
        <begin position="222"/>
        <end position="233"/>
    </location>
</feature>
<keyword evidence="2" id="KW-1133">Transmembrane helix</keyword>
<feature type="transmembrane region" description="Helical" evidence="2">
    <location>
        <begin position="183"/>
        <end position="204"/>
    </location>
</feature>
<proteinExistence type="predicted"/>
<evidence type="ECO:0000256" key="2">
    <source>
        <dbReference type="SAM" id="Phobius"/>
    </source>
</evidence>
<feature type="region of interest" description="Disordered" evidence="1">
    <location>
        <begin position="222"/>
        <end position="268"/>
    </location>
</feature>
<feature type="transmembrane region" description="Helical" evidence="2">
    <location>
        <begin position="79"/>
        <end position="98"/>
    </location>
</feature>
<feature type="transmembrane region" description="Helical" evidence="2">
    <location>
        <begin position="12"/>
        <end position="31"/>
    </location>
</feature>
<feature type="transmembrane region" description="Helical" evidence="2">
    <location>
        <begin position="110"/>
        <end position="131"/>
    </location>
</feature>
<gene>
    <name evidence="3" type="ORF">N1032_07315</name>
</gene>
<dbReference type="EMBL" id="JANLCJ010000002">
    <property type="protein sequence ID" value="MCS5733545.1"/>
    <property type="molecule type" value="Genomic_DNA"/>
</dbReference>
<keyword evidence="2" id="KW-0812">Transmembrane</keyword>
<evidence type="ECO:0000313" key="4">
    <source>
        <dbReference type="Proteomes" id="UP001165586"/>
    </source>
</evidence>
<evidence type="ECO:0000313" key="3">
    <source>
        <dbReference type="EMBL" id="MCS5733545.1"/>
    </source>
</evidence>
<dbReference type="NCBIfam" id="NF038065">
    <property type="entry name" value="Pr6Pr"/>
    <property type="match status" value="1"/>
</dbReference>